<name>A0A5M6CYW9_9BACT</name>
<feature type="region of interest" description="Disordered" evidence="1">
    <location>
        <begin position="1"/>
        <end position="25"/>
    </location>
</feature>
<dbReference type="InterPro" id="IPR019650">
    <property type="entry name" value="DUF2513"/>
</dbReference>
<feature type="compositionally biased region" description="Basic and acidic residues" evidence="1">
    <location>
        <begin position="1"/>
        <end position="12"/>
    </location>
</feature>
<accession>A0A5M6CYW9</accession>
<dbReference type="Pfam" id="PF10711">
    <property type="entry name" value="DUF2513"/>
    <property type="match status" value="1"/>
</dbReference>
<dbReference type="Proteomes" id="UP000324479">
    <property type="component" value="Unassembled WGS sequence"/>
</dbReference>
<reference evidence="2 3" key="1">
    <citation type="submission" date="2019-08" db="EMBL/GenBank/DDBJ databases">
        <authorList>
            <person name="Dhanesh K."/>
            <person name="Kumar G."/>
            <person name="Sasikala C."/>
            <person name="Venkata Ramana C."/>
        </authorList>
    </citation>
    <scope>NUCLEOTIDE SEQUENCE [LARGE SCALE GENOMIC DNA]</scope>
    <source>
        <strain evidence="2 3">JC645</strain>
    </source>
</reference>
<evidence type="ECO:0000256" key="1">
    <source>
        <dbReference type="SAM" id="MobiDB-lite"/>
    </source>
</evidence>
<protein>
    <submittedName>
        <fullName evidence="2">DUF2513 domain-containing protein</fullName>
    </submittedName>
</protein>
<gene>
    <name evidence="2" type="ORF">FYK55_23935</name>
</gene>
<dbReference type="EMBL" id="VWOX01000018">
    <property type="protein sequence ID" value="KAA5539620.1"/>
    <property type="molecule type" value="Genomic_DNA"/>
</dbReference>
<dbReference type="AlphaFoldDB" id="A0A5M6CYW9"/>
<comment type="caution">
    <text evidence="2">The sequence shown here is derived from an EMBL/GenBank/DDBJ whole genome shotgun (WGS) entry which is preliminary data.</text>
</comment>
<evidence type="ECO:0000313" key="3">
    <source>
        <dbReference type="Proteomes" id="UP000324479"/>
    </source>
</evidence>
<keyword evidence="3" id="KW-1185">Reference proteome</keyword>
<organism evidence="2 3">
    <name type="scientific">Roseiconus nitratireducens</name>
    <dbReference type="NCBI Taxonomy" id="2605748"/>
    <lineage>
        <taxon>Bacteria</taxon>
        <taxon>Pseudomonadati</taxon>
        <taxon>Planctomycetota</taxon>
        <taxon>Planctomycetia</taxon>
        <taxon>Pirellulales</taxon>
        <taxon>Pirellulaceae</taxon>
        <taxon>Roseiconus</taxon>
    </lineage>
</organism>
<proteinExistence type="predicted"/>
<sequence length="134" mass="14937">MHIQKTRSDNRHGAAGHPTPPRRRAAIESRPGFAPLSCPVSNHRLGDDPGMRRDFVLIRKLLLFVEERGSRLYRGSIPIEGYERDAVVTHLYLLADGGFIELGQETLSDRGPLVLTWKGCDYLDKIRGQGSTSA</sequence>
<evidence type="ECO:0000313" key="2">
    <source>
        <dbReference type="EMBL" id="KAA5539620.1"/>
    </source>
</evidence>